<organism evidence="1 2">
    <name type="scientific">Lecanicillium saksenae</name>
    <dbReference type="NCBI Taxonomy" id="468837"/>
    <lineage>
        <taxon>Eukaryota</taxon>
        <taxon>Fungi</taxon>
        <taxon>Dikarya</taxon>
        <taxon>Ascomycota</taxon>
        <taxon>Pezizomycotina</taxon>
        <taxon>Sordariomycetes</taxon>
        <taxon>Hypocreomycetidae</taxon>
        <taxon>Hypocreales</taxon>
        <taxon>Cordycipitaceae</taxon>
        <taxon>Lecanicillium</taxon>
    </lineage>
</organism>
<reference evidence="1" key="1">
    <citation type="submission" date="2022-07" db="EMBL/GenBank/DDBJ databases">
        <title>Genome Sequence of Lecanicillium saksenae.</title>
        <authorList>
            <person name="Buettner E."/>
        </authorList>
    </citation>
    <scope>NUCLEOTIDE SEQUENCE</scope>
    <source>
        <strain evidence="1">VT-O1</strain>
    </source>
</reference>
<name>A0ACC1QZK2_9HYPO</name>
<protein>
    <submittedName>
        <fullName evidence="1">Uncharacterized protein</fullName>
    </submittedName>
</protein>
<evidence type="ECO:0000313" key="1">
    <source>
        <dbReference type="EMBL" id="KAJ3494423.1"/>
    </source>
</evidence>
<dbReference type="EMBL" id="JANAKD010000379">
    <property type="protein sequence ID" value="KAJ3494423.1"/>
    <property type="molecule type" value="Genomic_DNA"/>
</dbReference>
<sequence>MKLGRAAAAGSSCITDVSASSTGPFSYGVSSPAAVPSISTSPLGAVVGISISTVEASSGALTLSTSLSAMQLTGGRSHAIDSGLGGLEPCGRGVGLIGRGEMICLARLRLVKDGSSSARG</sequence>
<gene>
    <name evidence="1" type="ORF">NLG97_g4084</name>
</gene>
<evidence type="ECO:0000313" key="2">
    <source>
        <dbReference type="Proteomes" id="UP001148737"/>
    </source>
</evidence>
<dbReference type="Proteomes" id="UP001148737">
    <property type="component" value="Unassembled WGS sequence"/>
</dbReference>
<proteinExistence type="predicted"/>
<comment type="caution">
    <text evidence="1">The sequence shown here is derived from an EMBL/GenBank/DDBJ whole genome shotgun (WGS) entry which is preliminary data.</text>
</comment>
<accession>A0ACC1QZK2</accession>
<keyword evidence="2" id="KW-1185">Reference proteome</keyword>